<evidence type="ECO:0000256" key="5">
    <source>
        <dbReference type="SAM" id="MobiDB-lite"/>
    </source>
</evidence>
<accession>A0A0C2WF05</accession>
<dbReference type="InterPro" id="IPR001245">
    <property type="entry name" value="Ser-Thr/Tyr_kinase_cat_dom"/>
</dbReference>
<dbReference type="GO" id="GO:0004674">
    <property type="term" value="F:protein serine/threonine kinase activity"/>
    <property type="evidence" value="ECO:0007669"/>
    <property type="project" value="TreeGrafter"/>
</dbReference>
<keyword evidence="1" id="KW-0808">Transferase</keyword>
<keyword evidence="3" id="KW-0418">Kinase</keyword>
<dbReference type="GO" id="GO:0004713">
    <property type="term" value="F:protein tyrosine kinase activity"/>
    <property type="evidence" value="ECO:0007669"/>
    <property type="project" value="InterPro"/>
</dbReference>
<dbReference type="SUPFAM" id="SSF56112">
    <property type="entry name" value="Protein kinase-like (PK-like)"/>
    <property type="match status" value="1"/>
</dbReference>
<dbReference type="InParanoid" id="A0A0C2WF05"/>
<evidence type="ECO:0000313" key="8">
    <source>
        <dbReference type="Proteomes" id="UP000054549"/>
    </source>
</evidence>
<dbReference type="GO" id="GO:0005524">
    <property type="term" value="F:ATP binding"/>
    <property type="evidence" value="ECO:0007669"/>
    <property type="project" value="UniProtKB-KW"/>
</dbReference>
<dbReference type="AlphaFoldDB" id="A0A0C2WF05"/>
<proteinExistence type="predicted"/>
<name>A0A0C2WF05_AMAMK</name>
<keyword evidence="2" id="KW-0547">Nucleotide-binding</keyword>
<dbReference type="PANTHER" id="PTHR44329">
    <property type="entry name" value="SERINE/THREONINE-PROTEIN KINASE TNNI3K-RELATED"/>
    <property type="match status" value="1"/>
</dbReference>
<dbReference type="PANTHER" id="PTHR44329:SF288">
    <property type="entry name" value="MITOGEN-ACTIVATED PROTEIN KINASE KINASE KINASE 20"/>
    <property type="match status" value="1"/>
</dbReference>
<dbReference type="Proteomes" id="UP000054549">
    <property type="component" value="Unassembled WGS sequence"/>
</dbReference>
<dbReference type="Pfam" id="PF07714">
    <property type="entry name" value="PK_Tyr_Ser-Thr"/>
    <property type="match status" value="1"/>
</dbReference>
<dbReference type="EMBL" id="KN818556">
    <property type="protein sequence ID" value="KIL55171.1"/>
    <property type="molecule type" value="Genomic_DNA"/>
</dbReference>
<dbReference type="InterPro" id="IPR051681">
    <property type="entry name" value="Ser/Thr_Kinases-Pseudokinases"/>
</dbReference>
<dbReference type="Gene3D" id="1.10.510.10">
    <property type="entry name" value="Transferase(Phosphotransferase) domain 1"/>
    <property type="match status" value="1"/>
</dbReference>
<dbReference type="InterPro" id="IPR011009">
    <property type="entry name" value="Kinase-like_dom_sf"/>
</dbReference>
<evidence type="ECO:0000259" key="6">
    <source>
        <dbReference type="SMART" id="SM00219"/>
    </source>
</evidence>
<evidence type="ECO:0000256" key="4">
    <source>
        <dbReference type="ARBA" id="ARBA00022840"/>
    </source>
</evidence>
<feature type="region of interest" description="Disordered" evidence="5">
    <location>
        <begin position="1"/>
        <end position="20"/>
    </location>
</feature>
<feature type="domain" description="Tyrosine-protein kinase catalytic" evidence="6">
    <location>
        <begin position="31"/>
        <end position="221"/>
    </location>
</feature>
<evidence type="ECO:0000256" key="3">
    <source>
        <dbReference type="ARBA" id="ARBA00022777"/>
    </source>
</evidence>
<dbReference type="SMART" id="SM00219">
    <property type="entry name" value="TyrKc"/>
    <property type="match status" value="1"/>
</dbReference>
<protein>
    <recommendedName>
        <fullName evidence="6">Tyrosine-protein kinase catalytic domain-containing protein</fullName>
    </recommendedName>
</protein>
<evidence type="ECO:0000256" key="1">
    <source>
        <dbReference type="ARBA" id="ARBA00022679"/>
    </source>
</evidence>
<dbReference type="OrthoDB" id="26722at2759"/>
<gene>
    <name evidence="7" type="ORF">M378DRAFT_18181</name>
</gene>
<keyword evidence="8" id="KW-1185">Reference proteome</keyword>
<organism evidence="7 8">
    <name type="scientific">Amanita muscaria (strain Koide BX008)</name>
    <dbReference type="NCBI Taxonomy" id="946122"/>
    <lineage>
        <taxon>Eukaryota</taxon>
        <taxon>Fungi</taxon>
        <taxon>Dikarya</taxon>
        <taxon>Basidiomycota</taxon>
        <taxon>Agaricomycotina</taxon>
        <taxon>Agaricomycetes</taxon>
        <taxon>Agaricomycetidae</taxon>
        <taxon>Agaricales</taxon>
        <taxon>Pluteineae</taxon>
        <taxon>Amanitaceae</taxon>
        <taxon>Amanita</taxon>
    </lineage>
</organism>
<sequence>MCDHPGPGPGLDQDCRFSSSVLGPDHGSEPNFGIPNYDHGRNCFDAFMWGSLSHDNIGPFLGISLPQSGMEVILASPENGRLQKWRHSTNPSVSKIQQIVFEVAKAIQYVHSIGIMFRSFLAANDIFVDFDNQAKLQCYGFCPNYLCKGQFDYNGYSSSFEANIHEFGLLFYQVLFNKETNDIETRPSEPEIPDNVWQLIQWCCADDPKERPTIDQVVQEMESWISLGQSTLST</sequence>
<reference evidence="7 8" key="1">
    <citation type="submission" date="2014-04" db="EMBL/GenBank/DDBJ databases">
        <title>Evolutionary Origins and Diversification of the Mycorrhizal Mutualists.</title>
        <authorList>
            <consortium name="DOE Joint Genome Institute"/>
            <consortium name="Mycorrhizal Genomics Consortium"/>
            <person name="Kohler A."/>
            <person name="Kuo A."/>
            <person name="Nagy L.G."/>
            <person name="Floudas D."/>
            <person name="Copeland A."/>
            <person name="Barry K.W."/>
            <person name="Cichocki N."/>
            <person name="Veneault-Fourrey C."/>
            <person name="LaButti K."/>
            <person name="Lindquist E.A."/>
            <person name="Lipzen A."/>
            <person name="Lundell T."/>
            <person name="Morin E."/>
            <person name="Murat C."/>
            <person name="Riley R."/>
            <person name="Ohm R."/>
            <person name="Sun H."/>
            <person name="Tunlid A."/>
            <person name="Henrissat B."/>
            <person name="Grigoriev I.V."/>
            <person name="Hibbett D.S."/>
            <person name="Martin F."/>
        </authorList>
    </citation>
    <scope>NUCLEOTIDE SEQUENCE [LARGE SCALE GENOMIC DNA]</scope>
    <source>
        <strain evidence="7 8">Koide BX008</strain>
    </source>
</reference>
<keyword evidence="4" id="KW-0067">ATP-binding</keyword>
<dbReference type="HOGENOM" id="CLU_1184763_0_0_1"/>
<dbReference type="InterPro" id="IPR020635">
    <property type="entry name" value="Tyr_kinase_cat_dom"/>
</dbReference>
<evidence type="ECO:0000313" key="7">
    <source>
        <dbReference type="EMBL" id="KIL55171.1"/>
    </source>
</evidence>
<evidence type="ECO:0000256" key="2">
    <source>
        <dbReference type="ARBA" id="ARBA00022741"/>
    </source>
</evidence>